<dbReference type="EMBL" id="CAJVQB010024414">
    <property type="protein sequence ID" value="CAG8804098.1"/>
    <property type="molecule type" value="Genomic_DNA"/>
</dbReference>
<gene>
    <name evidence="1" type="ORF">GMARGA_LOCUS23785</name>
</gene>
<evidence type="ECO:0000313" key="2">
    <source>
        <dbReference type="Proteomes" id="UP000789901"/>
    </source>
</evidence>
<organism evidence="1 2">
    <name type="scientific">Gigaspora margarita</name>
    <dbReference type="NCBI Taxonomy" id="4874"/>
    <lineage>
        <taxon>Eukaryota</taxon>
        <taxon>Fungi</taxon>
        <taxon>Fungi incertae sedis</taxon>
        <taxon>Mucoromycota</taxon>
        <taxon>Glomeromycotina</taxon>
        <taxon>Glomeromycetes</taxon>
        <taxon>Diversisporales</taxon>
        <taxon>Gigasporaceae</taxon>
        <taxon>Gigaspora</taxon>
    </lineage>
</organism>
<sequence>PFSYLNTEDQYTSPLSYFDTENISNMPSSSYFDIYNHNLPAAISSPSHFNTDEHDINVEHDIADALSSTSFNIYNCDTANSLSSPYFNTYNDNTNIPTTSSSSLSHFNANDFNGTFVESDIEIQPEDADNEKEGNEYDNEDEQSGGLLDNVLTPTYQVRQSGSVELPQPLFQHLIRFKQTPNIVQLHSPKQKYGFGMGYAKKALDLAIRTNKVNDLVNELECFIEKTKNDIDKDDNDSAGVQDLLQVRHKGQQPKRYKSGGELPKKVMGLETKRENDIAKSVKKLVIMHHDAQIKIVQ</sequence>
<feature type="non-terminal residue" evidence="1">
    <location>
        <position position="1"/>
    </location>
</feature>
<reference evidence="1 2" key="1">
    <citation type="submission" date="2021-06" db="EMBL/GenBank/DDBJ databases">
        <authorList>
            <person name="Kallberg Y."/>
            <person name="Tangrot J."/>
            <person name="Rosling A."/>
        </authorList>
    </citation>
    <scope>NUCLEOTIDE SEQUENCE [LARGE SCALE GENOMIC DNA]</scope>
    <source>
        <strain evidence="1 2">120-4 pot B 10/14</strain>
    </source>
</reference>
<protein>
    <submittedName>
        <fullName evidence="1">1499_t:CDS:1</fullName>
    </submittedName>
</protein>
<proteinExistence type="predicted"/>
<keyword evidence="2" id="KW-1185">Reference proteome</keyword>
<dbReference type="Proteomes" id="UP000789901">
    <property type="component" value="Unassembled WGS sequence"/>
</dbReference>
<name>A0ABN7VXA9_GIGMA</name>
<comment type="caution">
    <text evidence="1">The sequence shown here is derived from an EMBL/GenBank/DDBJ whole genome shotgun (WGS) entry which is preliminary data.</text>
</comment>
<evidence type="ECO:0000313" key="1">
    <source>
        <dbReference type="EMBL" id="CAG8804098.1"/>
    </source>
</evidence>
<accession>A0ABN7VXA9</accession>